<dbReference type="AlphaFoldDB" id="A0A9W6PUY7"/>
<dbReference type="InterPro" id="IPR036881">
    <property type="entry name" value="Glyco_hydro_3_C_sf"/>
</dbReference>
<feature type="signal peptide" evidence="7">
    <location>
        <begin position="1"/>
        <end position="20"/>
    </location>
</feature>
<dbReference type="InterPro" id="IPR036962">
    <property type="entry name" value="Glyco_hydro_3_N_sf"/>
</dbReference>
<dbReference type="GO" id="GO:0009254">
    <property type="term" value="P:peptidoglycan turnover"/>
    <property type="evidence" value="ECO:0007669"/>
    <property type="project" value="TreeGrafter"/>
</dbReference>
<protein>
    <recommendedName>
        <fullName evidence="3">beta-N-acetylhexosaminidase</fullName>
        <ecNumber evidence="3">3.2.1.52</ecNumber>
    </recommendedName>
</protein>
<dbReference type="SUPFAM" id="SSF52279">
    <property type="entry name" value="Beta-D-glucan exohydrolase, C-terminal domain"/>
    <property type="match status" value="1"/>
</dbReference>
<dbReference type="InterPro" id="IPR001764">
    <property type="entry name" value="Glyco_hydro_3_N"/>
</dbReference>
<dbReference type="InterPro" id="IPR002772">
    <property type="entry name" value="Glyco_hydro_3_C"/>
</dbReference>
<dbReference type="RefSeq" id="WP_067915798.1">
    <property type="nucleotide sequence ID" value="NZ_BSRZ01000003.1"/>
</dbReference>
<dbReference type="InterPro" id="IPR019800">
    <property type="entry name" value="Glyco_hydro_3_AS"/>
</dbReference>
<proteinExistence type="inferred from homology"/>
<feature type="domain" description="Glycoside hydrolase family 3 N-terminal" evidence="8">
    <location>
        <begin position="55"/>
        <end position="377"/>
    </location>
</feature>
<dbReference type="PANTHER" id="PTHR30480:SF13">
    <property type="entry name" value="BETA-HEXOSAMINIDASE"/>
    <property type="match status" value="1"/>
</dbReference>
<accession>A0A9W6PUY7</accession>
<dbReference type="EC" id="3.2.1.52" evidence="3"/>
<dbReference type="GO" id="GO:0004563">
    <property type="term" value="F:beta-N-acetylhexosaminidase activity"/>
    <property type="evidence" value="ECO:0007669"/>
    <property type="project" value="UniProtKB-EC"/>
</dbReference>
<name>A0A9W6PUY7_9ACTN</name>
<dbReference type="PROSITE" id="PS00775">
    <property type="entry name" value="GLYCOSYL_HYDROL_F3"/>
    <property type="match status" value="1"/>
</dbReference>
<evidence type="ECO:0000313" key="11">
    <source>
        <dbReference type="Proteomes" id="UP001165124"/>
    </source>
</evidence>
<evidence type="ECO:0000313" key="10">
    <source>
        <dbReference type="EMBL" id="GLW63471.1"/>
    </source>
</evidence>
<dbReference type="Pfam" id="PF00933">
    <property type="entry name" value="Glyco_hydro_3"/>
    <property type="match status" value="1"/>
</dbReference>
<sequence length="584" mass="61886">MLPHSRRLLPTVLLPTVLTAAVGLTLAVPGGSAAAAPRHRPCDPAGLLARMTDAEKVGQMVMAITHDGPDGMPNEETRRSIQDLKIGSVITSEPRTPELAARYANQVQRWAADTRLGLPLLVSGDFEFGTTHNVREGTTPLPNAMGLGAARDPRQARAAAVITAAEARAMGFHWNYAPVADVNTNPRNPIIGVRSFGEDPALVSRLTDAQVRAYRAAGVIATPKHFPGHGDTETDSHLGLPSVGYDRATLDRVHLPPFRAAIAAGADAVMTAHVVVKAVDPDLPATLSPKVLTGLLRGELGYRGLIVTDGMDMDAIAKNWGTREATVMAVKAGADVIMSTGAYDTHVDAVDALLDAVRSGELPRARVDASVRRVLELKCAYGAFERRYVSPEAAEKVAGNAVFRRRALDMGVAATTLVKNEGDVLPFDRRARARTLVAGVVQTDELARAVADVAAGPVTSWQAATTDPTDAEIAEAVRRARKADRVLVATYSSGALPEGQAELVRALQATGKPVAAIATGLPYDIASYPDVKAYVASYATTARTQRVDMTMHRAAAEVVFGRQPGGRLPVSIAGLYPYGHGLRY</sequence>
<evidence type="ECO:0000256" key="6">
    <source>
        <dbReference type="RuleBase" id="RU361161"/>
    </source>
</evidence>
<comment type="catalytic activity">
    <reaction evidence="1">
        <text>Hydrolysis of terminal non-reducing N-acetyl-D-hexosamine residues in N-acetyl-beta-D-hexosaminides.</text>
        <dbReference type="EC" id="3.2.1.52"/>
    </reaction>
</comment>
<dbReference type="InterPro" id="IPR050226">
    <property type="entry name" value="NagZ_Beta-hexosaminidase"/>
</dbReference>
<dbReference type="PANTHER" id="PTHR30480">
    <property type="entry name" value="BETA-HEXOSAMINIDASE-RELATED"/>
    <property type="match status" value="1"/>
</dbReference>
<keyword evidence="5 6" id="KW-0326">Glycosidase</keyword>
<organism evidence="10 11">
    <name type="scientific">Actinomadura rubrobrunea</name>
    <dbReference type="NCBI Taxonomy" id="115335"/>
    <lineage>
        <taxon>Bacteria</taxon>
        <taxon>Bacillati</taxon>
        <taxon>Actinomycetota</taxon>
        <taxon>Actinomycetes</taxon>
        <taxon>Streptosporangiales</taxon>
        <taxon>Thermomonosporaceae</taxon>
        <taxon>Actinomadura</taxon>
    </lineage>
</organism>
<dbReference type="Gene3D" id="3.20.20.300">
    <property type="entry name" value="Glycoside hydrolase, family 3, N-terminal domain"/>
    <property type="match status" value="1"/>
</dbReference>
<dbReference type="Proteomes" id="UP001165124">
    <property type="component" value="Unassembled WGS sequence"/>
</dbReference>
<dbReference type="PRINTS" id="PR00133">
    <property type="entry name" value="GLHYDRLASE3"/>
</dbReference>
<comment type="caution">
    <text evidence="10">The sequence shown here is derived from an EMBL/GenBank/DDBJ whole genome shotgun (WGS) entry which is preliminary data.</text>
</comment>
<dbReference type="GO" id="GO:0005975">
    <property type="term" value="P:carbohydrate metabolic process"/>
    <property type="evidence" value="ECO:0007669"/>
    <property type="project" value="InterPro"/>
</dbReference>
<evidence type="ECO:0000256" key="4">
    <source>
        <dbReference type="ARBA" id="ARBA00022801"/>
    </source>
</evidence>
<evidence type="ECO:0000256" key="2">
    <source>
        <dbReference type="ARBA" id="ARBA00005336"/>
    </source>
</evidence>
<evidence type="ECO:0000256" key="3">
    <source>
        <dbReference type="ARBA" id="ARBA00012663"/>
    </source>
</evidence>
<feature type="domain" description="Glycoside hydrolase family 3 C-terminal" evidence="9">
    <location>
        <begin position="416"/>
        <end position="573"/>
    </location>
</feature>
<evidence type="ECO:0000259" key="8">
    <source>
        <dbReference type="Pfam" id="PF00933"/>
    </source>
</evidence>
<dbReference type="SUPFAM" id="SSF51445">
    <property type="entry name" value="(Trans)glycosidases"/>
    <property type="match status" value="1"/>
</dbReference>
<dbReference type="InterPro" id="IPR017853">
    <property type="entry name" value="GH"/>
</dbReference>
<comment type="similarity">
    <text evidence="2 6">Belongs to the glycosyl hydrolase 3 family.</text>
</comment>
<reference evidence="10" key="1">
    <citation type="submission" date="2023-02" db="EMBL/GenBank/DDBJ databases">
        <title>Actinomadura rubrobrunea NBRC 14622.</title>
        <authorList>
            <person name="Ichikawa N."/>
            <person name="Sato H."/>
            <person name="Tonouchi N."/>
        </authorList>
    </citation>
    <scope>NUCLEOTIDE SEQUENCE</scope>
    <source>
        <strain evidence="10">NBRC 14622</strain>
    </source>
</reference>
<dbReference type="EMBL" id="BSRZ01000003">
    <property type="protein sequence ID" value="GLW63471.1"/>
    <property type="molecule type" value="Genomic_DNA"/>
</dbReference>
<keyword evidence="7" id="KW-0732">Signal</keyword>
<keyword evidence="4 6" id="KW-0378">Hydrolase</keyword>
<dbReference type="Pfam" id="PF01915">
    <property type="entry name" value="Glyco_hydro_3_C"/>
    <property type="match status" value="1"/>
</dbReference>
<feature type="chain" id="PRO_5040917758" description="beta-N-acetylhexosaminidase" evidence="7">
    <location>
        <begin position="21"/>
        <end position="584"/>
    </location>
</feature>
<evidence type="ECO:0000256" key="7">
    <source>
        <dbReference type="SAM" id="SignalP"/>
    </source>
</evidence>
<evidence type="ECO:0000256" key="5">
    <source>
        <dbReference type="ARBA" id="ARBA00023295"/>
    </source>
</evidence>
<dbReference type="Gene3D" id="3.40.50.1700">
    <property type="entry name" value="Glycoside hydrolase family 3 C-terminal domain"/>
    <property type="match status" value="1"/>
</dbReference>
<evidence type="ECO:0000256" key="1">
    <source>
        <dbReference type="ARBA" id="ARBA00001231"/>
    </source>
</evidence>
<keyword evidence="11" id="KW-1185">Reference proteome</keyword>
<evidence type="ECO:0000259" key="9">
    <source>
        <dbReference type="Pfam" id="PF01915"/>
    </source>
</evidence>
<gene>
    <name evidence="10" type="ORF">Arub01_17150</name>
</gene>